<evidence type="ECO:0000256" key="1">
    <source>
        <dbReference type="ARBA" id="ARBA00006249"/>
    </source>
</evidence>
<keyword evidence="6" id="KW-0106">Calcium</keyword>
<keyword evidence="4 8" id="KW-0732">Signal</keyword>
<accession>A0A7W6JQD3</accession>
<proteinExistence type="inferred from homology"/>
<name>A0A7W6JQD3_9SPHN</name>
<evidence type="ECO:0000256" key="7">
    <source>
        <dbReference type="ARBA" id="ARBA00023157"/>
    </source>
</evidence>
<evidence type="ECO:0000313" key="9">
    <source>
        <dbReference type="EMBL" id="MBB4097601.1"/>
    </source>
</evidence>
<dbReference type="EMBL" id="JACIEH010000001">
    <property type="protein sequence ID" value="MBB4097601.1"/>
    <property type="molecule type" value="Genomic_DNA"/>
</dbReference>
<reference evidence="9 10" key="1">
    <citation type="submission" date="2020-08" db="EMBL/GenBank/DDBJ databases">
        <title>Genomic Encyclopedia of Type Strains, Phase IV (KMG-IV): sequencing the most valuable type-strain genomes for metagenomic binning, comparative biology and taxonomic classification.</title>
        <authorList>
            <person name="Goeker M."/>
        </authorList>
    </citation>
    <scope>NUCLEOTIDE SEQUENCE [LARGE SCALE GENOMIC DNA]</scope>
    <source>
        <strain evidence="9 10">DSM 101806</strain>
    </source>
</reference>
<dbReference type="PROSITE" id="PS51257">
    <property type="entry name" value="PROKAR_LIPOPROTEIN"/>
    <property type="match status" value="1"/>
</dbReference>
<dbReference type="PANTHER" id="PTHR33938:SF15">
    <property type="entry name" value="FERULOYL ESTERASE B-RELATED"/>
    <property type="match status" value="1"/>
</dbReference>
<feature type="chain" id="PRO_5031076788" evidence="8">
    <location>
        <begin position="23"/>
        <end position="535"/>
    </location>
</feature>
<keyword evidence="10" id="KW-1185">Reference proteome</keyword>
<dbReference type="GO" id="GO:0030600">
    <property type="term" value="F:feruloyl esterase activity"/>
    <property type="evidence" value="ECO:0007669"/>
    <property type="project" value="UniProtKB-EC"/>
</dbReference>
<dbReference type="AlphaFoldDB" id="A0A7W6JQD3"/>
<evidence type="ECO:0000256" key="2">
    <source>
        <dbReference type="ARBA" id="ARBA00022487"/>
    </source>
</evidence>
<evidence type="ECO:0000256" key="5">
    <source>
        <dbReference type="ARBA" id="ARBA00022801"/>
    </source>
</evidence>
<dbReference type="SUPFAM" id="SSF53474">
    <property type="entry name" value="alpha/beta-Hydrolases"/>
    <property type="match status" value="1"/>
</dbReference>
<evidence type="ECO:0000256" key="3">
    <source>
        <dbReference type="ARBA" id="ARBA00022723"/>
    </source>
</evidence>
<feature type="signal peptide" evidence="8">
    <location>
        <begin position="1"/>
        <end position="22"/>
    </location>
</feature>
<keyword evidence="2" id="KW-0719">Serine esterase</keyword>
<dbReference type="InterPro" id="IPR011118">
    <property type="entry name" value="Tannase/feruloyl_esterase"/>
</dbReference>
<gene>
    <name evidence="9" type="ORF">GGR46_001134</name>
</gene>
<evidence type="ECO:0000256" key="8">
    <source>
        <dbReference type="SAM" id="SignalP"/>
    </source>
</evidence>
<dbReference type="GO" id="GO:0046872">
    <property type="term" value="F:metal ion binding"/>
    <property type="evidence" value="ECO:0007669"/>
    <property type="project" value="UniProtKB-KW"/>
</dbReference>
<keyword evidence="3" id="KW-0479">Metal-binding</keyword>
<dbReference type="Gene3D" id="3.40.50.1820">
    <property type="entry name" value="alpha/beta hydrolase"/>
    <property type="match status" value="1"/>
</dbReference>
<dbReference type="RefSeq" id="WP_183995362.1">
    <property type="nucleotide sequence ID" value="NZ_JACIEH010000001.1"/>
</dbReference>
<keyword evidence="7" id="KW-1015">Disulfide bond</keyword>
<dbReference type="Proteomes" id="UP000557392">
    <property type="component" value="Unassembled WGS sequence"/>
</dbReference>
<sequence>MNDLLRVAPGAALLLLVGSCAADERKAPSPIAARTVDSCAALTGMALPNGRIDAAAPVAQGAMVSTGGEMPALPATSVFCRVQAVLTPVAGSSIKVEMWLPERNAWNGKLLGAGNGGFGNNIAIPALLMRGAVAKGYASVGSDMGHTATSDVKAEWALGAPERIKDFGWRANHLAAEAAKRVIAAYYTAPLAASYFHGCSDGGREALMEAQRFPDDYDAIIAGAPAIPWTRMTSAFAANHLAAFGRPESSIPNAKLKLLQNASLAQCDKADGVADGVIDDPRSCKFDPVVLQCKAGDAADCLTAPQVETARAIYRGPLGTDGKPFYHGFQPGAEAVAGTWDLWLTGPDSQHGKFATEFMRYMVHSDPNWQIANFDLARDYPLAKRLQGSNLDADNPDLRGFFARGGKLLMYHGWQDAAIPPENSIAYFERVQRANPAQARASTRLFMVPGMSHCLAGPGPNVFDALGALDSWRQGGTAPERIIATKFDNDMLGYLGFPAKPVRTRPLCAFPQVARWKGSGSTDDAANFSCVAPGR</sequence>
<keyword evidence="5 9" id="KW-0378">Hydrolase</keyword>
<organism evidence="9 10">
    <name type="scientific">Sphingomonas kyeonggiensis</name>
    <dbReference type="NCBI Taxonomy" id="1268553"/>
    <lineage>
        <taxon>Bacteria</taxon>
        <taxon>Pseudomonadati</taxon>
        <taxon>Pseudomonadota</taxon>
        <taxon>Alphaproteobacteria</taxon>
        <taxon>Sphingomonadales</taxon>
        <taxon>Sphingomonadaceae</taxon>
        <taxon>Sphingomonas</taxon>
    </lineage>
</organism>
<comment type="caution">
    <text evidence="9">The sequence shown here is derived from an EMBL/GenBank/DDBJ whole genome shotgun (WGS) entry which is preliminary data.</text>
</comment>
<comment type="similarity">
    <text evidence="1">Belongs to the tannase family.</text>
</comment>
<dbReference type="EC" id="3.1.1.73" evidence="9"/>
<evidence type="ECO:0000313" key="10">
    <source>
        <dbReference type="Proteomes" id="UP000557392"/>
    </source>
</evidence>
<protein>
    <submittedName>
        <fullName evidence="9">Feruloyl esterase</fullName>
        <ecNumber evidence="9">3.1.1.73</ecNumber>
    </submittedName>
</protein>
<dbReference type="Pfam" id="PF07519">
    <property type="entry name" value="Tannase"/>
    <property type="match status" value="1"/>
</dbReference>
<dbReference type="PANTHER" id="PTHR33938">
    <property type="entry name" value="FERULOYL ESTERASE B-RELATED"/>
    <property type="match status" value="1"/>
</dbReference>
<evidence type="ECO:0000256" key="6">
    <source>
        <dbReference type="ARBA" id="ARBA00022837"/>
    </source>
</evidence>
<dbReference type="InterPro" id="IPR029058">
    <property type="entry name" value="AB_hydrolase_fold"/>
</dbReference>
<evidence type="ECO:0000256" key="4">
    <source>
        <dbReference type="ARBA" id="ARBA00022729"/>
    </source>
</evidence>